<dbReference type="Pfam" id="PF00528">
    <property type="entry name" value="BPD_transp_1"/>
    <property type="match status" value="1"/>
</dbReference>
<accession>A0ABY4RH73</accession>
<dbReference type="Proteomes" id="UP001057134">
    <property type="component" value="Chromosome"/>
</dbReference>
<feature type="transmembrane region" description="Helical" evidence="7">
    <location>
        <begin position="109"/>
        <end position="133"/>
    </location>
</feature>
<sequence>MAARSRSRSIVYHLFVSVLGLFMIYPILWTLASSLKPEHEIFIKASSLIPSTLEWSNYAKGWKGFGTIGFSIFFRNSAFVTVMVVIGTLFSSTLVAFGFARMKFKLRTALFACLMITMMLPHQVTLIPQYILFQKLGWVNTYYPLIVPAFIGGSPFFIFLLIQFIRGIPRELDESAVMDGCSPYGIFLRIVLPLCAPALVTVAIFCFYWTWDDFLGPLIYLNDVKKHTVSLGLRMFADPSSVTAWGPMFSMSVLSLLPQFLVFLFFQKYIVEGIATTGIKG</sequence>
<evidence type="ECO:0000313" key="10">
    <source>
        <dbReference type="Proteomes" id="UP001057134"/>
    </source>
</evidence>
<dbReference type="Gene3D" id="1.10.3720.10">
    <property type="entry name" value="MetI-like"/>
    <property type="match status" value="1"/>
</dbReference>
<evidence type="ECO:0000256" key="4">
    <source>
        <dbReference type="ARBA" id="ARBA00022692"/>
    </source>
</evidence>
<feature type="transmembrane region" description="Helical" evidence="7">
    <location>
        <begin position="78"/>
        <end position="97"/>
    </location>
</feature>
<dbReference type="EMBL" id="CP027059">
    <property type="protein sequence ID" value="UQZ81380.1"/>
    <property type="molecule type" value="Genomic_DNA"/>
</dbReference>
<dbReference type="InterPro" id="IPR000515">
    <property type="entry name" value="MetI-like"/>
</dbReference>
<dbReference type="CDD" id="cd06261">
    <property type="entry name" value="TM_PBP2"/>
    <property type="match status" value="1"/>
</dbReference>
<feature type="transmembrane region" description="Helical" evidence="7">
    <location>
        <begin position="186"/>
        <end position="211"/>
    </location>
</feature>
<evidence type="ECO:0000256" key="7">
    <source>
        <dbReference type="RuleBase" id="RU363032"/>
    </source>
</evidence>
<evidence type="ECO:0000259" key="8">
    <source>
        <dbReference type="PROSITE" id="PS50928"/>
    </source>
</evidence>
<keyword evidence="10" id="KW-1185">Reference proteome</keyword>
<evidence type="ECO:0000256" key="1">
    <source>
        <dbReference type="ARBA" id="ARBA00004651"/>
    </source>
</evidence>
<feature type="transmembrane region" description="Helical" evidence="7">
    <location>
        <begin position="145"/>
        <end position="165"/>
    </location>
</feature>
<feature type="transmembrane region" description="Helical" evidence="7">
    <location>
        <begin position="12"/>
        <end position="32"/>
    </location>
</feature>
<feature type="transmembrane region" description="Helical" evidence="7">
    <location>
        <begin position="244"/>
        <end position="266"/>
    </location>
</feature>
<reference evidence="9" key="2">
    <citation type="journal article" date="2021" name="J Anim Sci Technol">
        <title>Complete genome sequence of Paenibacillus konkukensis sp. nov. SK3146 as a potential probiotic strain.</title>
        <authorList>
            <person name="Jung H.I."/>
            <person name="Park S."/>
            <person name="Niu K.M."/>
            <person name="Lee S.W."/>
            <person name="Kothari D."/>
            <person name="Yi K.J."/>
            <person name="Kim S.K."/>
        </authorList>
    </citation>
    <scope>NUCLEOTIDE SEQUENCE</scope>
    <source>
        <strain evidence="9">SK3146</strain>
    </source>
</reference>
<feature type="domain" description="ABC transmembrane type-1" evidence="8">
    <location>
        <begin position="74"/>
        <end position="266"/>
    </location>
</feature>
<evidence type="ECO:0000313" key="9">
    <source>
        <dbReference type="EMBL" id="UQZ81380.1"/>
    </source>
</evidence>
<comment type="similarity">
    <text evidence="7">Belongs to the binding-protein-dependent transport system permease family.</text>
</comment>
<proteinExistence type="inferred from homology"/>
<evidence type="ECO:0000256" key="5">
    <source>
        <dbReference type="ARBA" id="ARBA00022989"/>
    </source>
</evidence>
<comment type="subcellular location">
    <subcellularLocation>
        <location evidence="1 7">Cell membrane</location>
        <topology evidence="1 7">Multi-pass membrane protein</topology>
    </subcellularLocation>
</comment>
<keyword evidence="3" id="KW-1003">Cell membrane</keyword>
<dbReference type="PROSITE" id="PS50928">
    <property type="entry name" value="ABC_TM1"/>
    <property type="match status" value="1"/>
</dbReference>
<organism evidence="9 10">
    <name type="scientific">Paenibacillus konkukensis</name>
    <dbReference type="NCBI Taxonomy" id="2020716"/>
    <lineage>
        <taxon>Bacteria</taxon>
        <taxon>Bacillati</taxon>
        <taxon>Bacillota</taxon>
        <taxon>Bacilli</taxon>
        <taxon>Bacillales</taxon>
        <taxon>Paenibacillaceae</taxon>
        <taxon>Paenibacillus</taxon>
    </lineage>
</organism>
<reference evidence="9" key="1">
    <citation type="submission" date="2018-02" db="EMBL/GenBank/DDBJ databases">
        <authorList>
            <person name="Kim S.-K."/>
            <person name="Jung H.-I."/>
            <person name="Lee S.-W."/>
        </authorList>
    </citation>
    <scope>NUCLEOTIDE SEQUENCE</scope>
    <source>
        <strain evidence="9">SK3146</strain>
    </source>
</reference>
<evidence type="ECO:0000256" key="2">
    <source>
        <dbReference type="ARBA" id="ARBA00022448"/>
    </source>
</evidence>
<keyword evidence="6 7" id="KW-0472">Membrane</keyword>
<dbReference type="PANTHER" id="PTHR43744">
    <property type="entry name" value="ABC TRANSPORTER PERMEASE PROTEIN MG189-RELATED-RELATED"/>
    <property type="match status" value="1"/>
</dbReference>
<gene>
    <name evidence="9" type="primary">araQ_16</name>
    <name evidence="9" type="ORF">SK3146_00536</name>
</gene>
<evidence type="ECO:0000256" key="3">
    <source>
        <dbReference type="ARBA" id="ARBA00022475"/>
    </source>
</evidence>
<keyword evidence="2 7" id="KW-0813">Transport</keyword>
<dbReference type="SUPFAM" id="SSF161098">
    <property type="entry name" value="MetI-like"/>
    <property type="match status" value="1"/>
</dbReference>
<evidence type="ECO:0000256" key="6">
    <source>
        <dbReference type="ARBA" id="ARBA00023136"/>
    </source>
</evidence>
<dbReference type="InterPro" id="IPR035906">
    <property type="entry name" value="MetI-like_sf"/>
</dbReference>
<protein>
    <submittedName>
        <fullName evidence="9">L-arabinose transport system permease protein AraQ</fullName>
    </submittedName>
</protein>
<dbReference type="PANTHER" id="PTHR43744:SF6">
    <property type="entry name" value="ABC TRANSPORTER PERMEASE PROTEIN YESQ-RELATED"/>
    <property type="match status" value="1"/>
</dbReference>
<keyword evidence="4 7" id="KW-0812">Transmembrane</keyword>
<name>A0ABY4RH73_9BACL</name>
<keyword evidence="5 7" id="KW-1133">Transmembrane helix</keyword>
<dbReference type="RefSeq" id="WP_249863622.1">
    <property type="nucleotide sequence ID" value="NZ_CP027059.1"/>
</dbReference>